<feature type="non-terminal residue" evidence="2">
    <location>
        <position position="34"/>
    </location>
</feature>
<name>A0A392UTM7_9FABA</name>
<dbReference type="Proteomes" id="UP000265520">
    <property type="component" value="Unassembled WGS sequence"/>
</dbReference>
<accession>A0A392UTM7</accession>
<organism evidence="2 3">
    <name type="scientific">Trifolium medium</name>
    <dbReference type="NCBI Taxonomy" id="97028"/>
    <lineage>
        <taxon>Eukaryota</taxon>
        <taxon>Viridiplantae</taxon>
        <taxon>Streptophyta</taxon>
        <taxon>Embryophyta</taxon>
        <taxon>Tracheophyta</taxon>
        <taxon>Spermatophyta</taxon>
        <taxon>Magnoliopsida</taxon>
        <taxon>eudicotyledons</taxon>
        <taxon>Gunneridae</taxon>
        <taxon>Pentapetalae</taxon>
        <taxon>rosids</taxon>
        <taxon>fabids</taxon>
        <taxon>Fabales</taxon>
        <taxon>Fabaceae</taxon>
        <taxon>Papilionoideae</taxon>
        <taxon>50 kb inversion clade</taxon>
        <taxon>NPAAA clade</taxon>
        <taxon>Hologalegina</taxon>
        <taxon>IRL clade</taxon>
        <taxon>Trifolieae</taxon>
        <taxon>Trifolium</taxon>
    </lineage>
</organism>
<keyword evidence="3" id="KW-1185">Reference proteome</keyword>
<evidence type="ECO:0000256" key="1">
    <source>
        <dbReference type="SAM" id="MobiDB-lite"/>
    </source>
</evidence>
<protein>
    <submittedName>
        <fullName evidence="2">Uncharacterized protein</fullName>
    </submittedName>
</protein>
<dbReference type="AlphaFoldDB" id="A0A392UTM7"/>
<evidence type="ECO:0000313" key="3">
    <source>
        <dbReference type="Proteomes" id="UP000265520"/>
    </source>
</evidence>
<feature type="compositionally biased region" description="Basic and acidic residues" evidence="1">
    <location>
        <begin position="8"/>
        <end position="19"/>
    </location>
</feature>
<feature type="region of interest" description="Disordered" evidence="1">
    <location>
        <begin position="1"/>
        <end position="34"/>
    </location>
</feature>
<reference evidence="2 3" key="1">
    <citation type="journal article" date="2018" name="Front. Plant Sci.">
        <title>Red Clover (Trifolium pratense) and Zigzag Clover (T. medium) - A Picture of Genomic Similarities and Differences.</title>
        <authorList>
            <person name="Dluhosova J."/>
            <person name="Istvanek J."/>
            <person name="Nedelnik J."/>
            <person name="Repkova J."/>
        </authorList>
    </citation>
    <scope>NUCLEOTIDE SEQUENCE [LARGE SCALE GENOMIC DNA]</scope>
    <source>
        <strain evidence="3">cv. 10/8</strain>
        <tissue evidence="2">Leaf</tissue>
    </source>
</reference>
<sequence>MSPYRAAKTLDHSDSLSDRRRQHHLANKDNWNNL</sequence>
<evidence type="ECO:0000313" key="2">
    <source>
        <dbReference type="EMBL" id="MCI75690.1"/>
    </source>
</evidence>
<proteinExistence type="predicted"/>
<comment type="caution">
    <text evidence="2">The sequence shown here is derived from an EMBL/GenBank/DDBJ whole genome shotgun (WGS) entry which is preliminary data.</text>
</comment>
<dbReference type="EMBL" id="LXQA010888862">
    <property type="protein sequence ID" value="MCI75690.1"/>
    <property type="molecule type" value="Genomic_DNA"/>
</dbReference>